<gene>
    <name evidence="2" type="ORF">GTA51_17975</name>
</gene>
<evidence type="ECO:0000313" key="3">
    <source>
        <dbReference type="Proteomes" id="UP000482487"/>
    </source>
</evidence>
<organism evidence="2 3">
    <name type="scientific">Solidesulfovibrio aerotolerans</name>
    <dbReference type="NCBI Taxonomy" id="295255"/>
    <lineage>
        <taxon>Bacteria</taxon>
        <taxon>Pseudomonadati</taxon>
        <taxon>Thermodesulfobacteriota</taxon>
        <taxon>Desulfovibrionia</taxon>
        <taxon>Desulfovibrionales</taxon>
        <taxon>Desulfovibrionaceae</taxon>
        <taxon>Solidesulfovibrio</taxon>
    </lineage>
</organism>
<dbReference type="Pfam" id="PF01928">
    <property type="entry name" value="CYTH"/>
    <property type="match status" value="1"/>
</dbReference>
<name>A0A7C9IYG5_9BACT</name>
<comment type="caution">
    <text evidence="2">The sequence shown here is derived from an EMBL/GenBank/DDBJ whole genome shotgun (WGS) entry which is preliminary data.</text>
</comment>
<dbReference type="InterPro" id="IPR008173">
    <property type="entry name" value="Adenylyl_cyclase_CyaB"/>
</dbReference>
<evidence type="ECO:0000259" key="1">
    <source>
        <dbReference type="PROSITE" id="PS51707"/>
    </source>
</evidence>
<keyword evidence="3" id="KW-1185">Reference proteome</keyword>
<dbReference type="PANTHER" id="PTHR21028:SF2">
    <property type="entry name" value="CYTH DOMAIN-CONTAINING PROTEIN"/>
    <property type="match status" value="1"/>
</dbReference>
<reference evidence="2 3" key="1">
    <citation type="submission" date="2020-01" db="EMBL/GenBank/DDBJ databases">
        <title>Genome sequence of Desulfovibrio aerotolerans DSM 16695(T).</title>
        <authorList>
            <person name="Karnachuk O."/>
            <person name="Avakyan M."/>
            <person name="Mardanov A."/>
            <person name="Kadnikov V."/>
            <person name="Ravin N."/>
        </authorList>
    </citation>
    <scope>NUCLEOTIDE SEQUENCE [LARGE SCALE GENOMIC DNA]</scope>
    <source>
        <strain evidence="2 3">DSM 16695</strain>
    </source>
</reference>
<accession>A0A7C9IYG5</accession>
<dbReference type="PROSITE" id="PS51707">
    <property type="entry name" value="CYTH"/>
    <property type="match status" value="1"/>
</dbReference>
<dbReference type="OrthoDB" id="271656at2"/>
<dbReference type="EMBL" id="WVUD01000050">
    <property type="protein sequence ID" value="MYL85002.1"/>
    <property type="molecule type" value="Genomic_DNA"/>
</dbReference>
<dbReference type="SMART" id="SM01118">
    <property type="entry name" value="CYTH"/>
    <property type="match status" value="1"/>
</dbReference>
<dbReference type="InterPro" id="IPR023577">
    <property type="entry name" value="CYTH_domain"/>
</dbReference>
<dbReference type="RefSeq" id="WP_160963560.1">
    <property type="nucleotide sequence ID" value="NZ_WVUD01000050.1"/>
</dbReference>
<dbReference type="SUPFAM" id="SSF55154">
    <property type="entry name" value="CYTH-like phosphatases"/>
    <property type="match status" value="1"/>
</dbReference>
<feature type="domain" description="CYTH" evidence="1">
    <location>
        <begin position="2"/>
        <end position="169"/>
    </location>
</feature>
<dbReference type="AlphaFoldDB" id="A0A7C9IYG5"/>
<sequence length="190" mass="20172">MARNIEIKARIASVEALAPVVAALAEAGPTAIEQDDTFFPCPTGRLKLRQLSPTEGQLIFYQRPDATGPKTSHYEIAPVHAPQALRQVLEQAFGACGRVRKQRSLYVCGRTRVHLDRVAGLGDFLELEVVLGENEAEAAGLAEARRLMAALGLGEDALVAGAYVDLLAAAGQNGRPRKKALGTGLSGQFG</sequence>
<protein>
    <submittedName>
        <fullName evidence="2">CYTH domain-containing protein</fullName>
    </submittedName>
</protein>
<proteinExistence type="predicted"/>
<dbReference type="Gene3D" id="2.40.320.10">
    <property type="entry name" value="Hypothetical Protein Pfu-838710-001"/>
    <property type="match status" value="1"/>
</dbReference>
<dbReference type="Proteomes" id="UP000482487">
    <property type="component" value="Unassembled WGS sequence"/>
</dbReference>
<evidence type="ECO:0000313" key="2">
    <source>
        <dbReference type="EMBL" id="MYL85002.1"/>
    </source>
</evidence>
<dbReference type="InterPro" id="IPR033469">
    <property type="entry name" value="CYTH-like_dom_sf"/>
</dbReference>
<dbReference type="PANTHER" id="PTHR21028">
    <property type="entry name" value="SI:CH211-156B7.4"/>
    <property type="match status" value="1"/>
</dbReference>
<dbReference type="CDD" id="cd07890">
    <property type="entry name" value="CYTH-like_AC_IV-like"/>
    <property type="match status" value="1"/>
</dbReference>